<reference evidence="1" key="1">
    <citation type="submission" date="2019-03" db="EMBL/GenBank/DDBJ databases">
        <title>Single cell metagenomics reveals metabolic interactions within the superorganism composed of flagellate Streblomastix strix and complex community of Bacteroidetes bacteria on its surface.</title>
        <authorList>
            <person name="Treitli S.C."/>
            <person name="Kolisko M."/>
            <person name="Husnik F."/>
            <person name="Keeling P."/>
            <person name="Hampl V."/>
        </authorList>
    </citation>
    <scope>NUCLEOTIDE SEQUENCE</scope>
    <source>
        <strain evidence="1">STM</strain>
    </source>
</reference>
<organism evidence="1">
    <name type="scientific">termite gut metagenome</name>
    <dbReference type="NCBI Taxonomy" id="433724"/>
    <lineage>
        <taxon>unclassified sequences</taxon>
        <taxon>metagenomes</taxon>
        <taxon>organismal metagenomes</taxon>
    </lineage>
</organism>
<protein>
    <submittedName>
        <fullName evidence="1">Uncharacterized protein</fullName>
    </submittedName>
</protein>
<evidence type="ECO:0000313" key="1">
    <source>
        <dbReference type="EMBL" id="KAA6314136.1"/>
    </source>
</evidence>
<name>A0A5J4PWV4_9ZZZZ</name>
<accession>A0A5J4PWV4</accession>
<dbReference type="EMBL" id="SNRY01005775">
    <property type="protein sequence ID" value="KAA6314136.1"/>
    <property type="molecule type" value="Genomic_DNA"/>
</dbReference>
<proteinExistence type="predicted"/>
<gene>
    <name evidence="1" type="ORF">EZS27_035201</name>
</gene>
<sequence length="98" mass="11236">MGKKVLIVGAGKVQYFALTEVQERFREKGIACEIVSEIHEVIDENAVIASATDNMKQVIYELKAQPPLLDPFISIKEKEYSIRDWGASRKGKHKKYRR</sequence>
<comment type="caution">
    <text evidence="1">The sequence shown here is derived from an EMBL/GenBank/DDBJ whole genome shotgun (WGS) entry which is preliminary data.</text>
</comment>
<dbReference type="AlphaFoldDB" id="A0A5J4PWV4"/>